<sequence length="78" mass="8693">MRELFTGALSTAPYAGEAQRIADSQARRSPAIYLQSLKRRLDGCIMAQGGHIFNNSSNCFISSEELKLVFVFLFLTSF</sequence>
<proteinExistence type="predicted"/>
<reference evidence="1 2" key="1">
    <citation type="submission" date="2015-09" db="EMBL/GenBank/DDBJ databases">
        <title>Trachymyrmex cornetzi WGS genome.</title>
        <authorList>
            <person name="Nygaard S."/>
            <person name="Hu H."/>
            <person name="Boomsma J."/>
            <person name="Zhang G."/>
        </authorList>
    </citation>
    <scope>NUCLEOTIDE SEQUENCE [LARGE SCALE GENOMIC DNA]</scope>
    <source>
        <strain evidence="1">Tcor2-1</strain>
        <tissue evidence="1">Whole body</tissue>
    </source>
</reference>
<dbReference type="Proteomes" id="UP000078492">
    <property type="component" value="Unassembled WGS sequence"/>
</dbReference>
<organism evidence="1 2">
    <name type="scientific">Trachymyrmex cornetzi</name>
    <dbReference type="NCBI Taxonomy" id="471704"/>
    <lineage>
        <taxon>Eukaryota</taxon>
        <taxon>Metazoa</taxon>
        <taxon>Ecdysozoa</taxon>
        <taxon>Arthropoda</taxon>
        <taxon>Hexapoda</taxon>
        <taxon>Insecta</taxon>
        <taxon>Pterygota</taxon>
        <taxon>Neoptera</taxon>
        <taxon>Endopterygota</taxon>
        <taxon>Hymenoptera</taxon>
        <taxon>Apocrita</taxon>
        <taxon>Aculeata</taxon>
        <taxon>Formicoidea</taxon>
        <taxon>Formicidae</taxon>
        <taxon>Myrmicinae</taxon>
        <taxon>Trachymyrmex</taxon>
    </lineage>
</organism>
<dbReference type="EMBL" id="KQ979425">
    <property type="protein sequence ID" value="KYN21641.1"/>
    <property type="molecule type" value="Genomic_DNA"/>
</dbReference>
<name>A0A151J9E8_9HYME</name>
<evidence type="ECO:0000313" key="2">
    <source>
        <dbReference type="Proteomes" id="UP000078492"/>
    </source>
</evidence>
<dbReference type="AlphaFoldDB" id="A0A151J9E8"/>
<gene>
    <name evidence="1" type="ORF">ALC57_06017</name>
</gene>
<evidence type="ECO:0000313" key="1">
    <source>
        <dbReference type="EMBL" id="KYN21641.1"/>
    </source>
</evidence>
<accession>A0A151J9E8</accession>
<protein>
    <submittedName>
        <fullName evidence="1">Uncharacterized protein</fullName>
    </submittedName>
</protein>
<keyword evidence="2" id="KW-1185">Reference proteome</keyword>